<keyword evidence="3" id="KW-0812">Transmembrane</keyword>
<dbReference type="AlphaFoldDB" id="L7M6W3"/>
<reference evidence="6" key="1">
    <citation type="submission" date="2012-11" db="EMBL/GenBank/DDBJ databases">
        <authorList>
            <person name="Lucero-Rivera Y.E."/>
            <person name="Tovar-Ramirez D."/>
        </authorList>
    </citation>
    <scope>NUCLEOTIDE SEQUENCE</scope>
    <source>
        <tissue evidence="6">Salivary gland</tissue>
    </source>
</reference>
<dbReference type="Gene3D" id="2.60.40.4100">
    <property type="entry name" value="Zona pellucida, ZP-C domain"/>
    <property type="match status" value="1"/>
</dbReference>
<reference evidence="6" key="2">
    <citation type="journal article" date="2015" name="J. Proteomics">
        <title>Sexual differences in the sialomes of the zebra tick, Rhipicephalus pulchellus.</title>
        <authorList>
            <person name="Tan A.W."/>
            <person name="Francischetti I.M."/>
            <person name="Slovak M."/>
            <person name="Kini R.M."/>
            <person name="Ribeiro J.M."/>
        </authorList>
    </citation>
    <scope>NUCLEOTIDE SEQUENCE</scope>
    <source>
        <tissue evidence="6">Salivary gland</tissue>
    </source>
</reference>
<dbReference type="InterPro" id="IPR042235">
    <property type="entry name" value="ZP-C_dom"/>
</dbReference>
<evidence type="ECO:0000256" key="3">
    <source>
        <dbReference type="SAM" id="Phobius"/>
    </source>
</evidence>
<dbReference type="EMBL" id="GACK01006136">
    <property type="protein sequence ID" value="JAA58898.1"/>
    <property type="molecule type" value="mRNA"/>
</dbReference>
<dbReference type="PANTHER" id="PTHR46560:SF9">
    <property type="entry name" value="ZP DOMAIN-CONTAINING PROTEIN"/>
    <property type="match status" value="1"/>
</dbReference>
<keyword evidence="4" id="KW-0732">Signal</keyword>
<feature type="transmembrane region" description="Helical" evidence="3">
    <location>
        <begin position="318"/>
        <end position="342"/>
    </location>
</feature>
<feature type="signal peptide" evidence="4">
    <location>
        <begin position="1"/>
        <end position="22"/>
    </location>
</feature>
<dbReference type="InterPro" id="IPR055355">
    <property type="entry name" value="ZP-C"/>
</dbReference>
<dbReference type="SMART" id="SM00241">
    <property type="entry name" value="ZP"/>
    <property type="match status" value="1"/>
</dbReference>
<proteinExistence type="evidence at transcript level"/>
<feature type="region of interest" description="Disordered" evidence="2">
    <location>
        <begin position="390"/>
        <end position="409"/>
    </location>
</feature>
<name>L7M6W3_RHIPC</name>
<dbReference type="Pfam" id="PF00100">
    <property type="entry name" value="Zona_pellucida"/>
    <property type="match status" value="1"/>
</dbReference>
<dbReference type="PROSITE" id="PS51034">
    <property type="entry name" value="ZP_2"/>
    <property type="match status" value="1"/>
</dbReference>
<protein>
    <recommendedName>
        <fullName evidence="5">ZP domain-containing protein</fullName>
    </recommendedName>
</protein>
<feature type="chain" id="PRO_5003981662" description="ZP domain-containing protein" evidence="4">
    <location>
        <begin position="23"/>
        <end position="448"/>
    </location>
</feature>
<evidence type="ECO:0000259" key="5">
    <source>
        <dbReference type="PROSITE" id="PS51034"/>
    </source>
</evidence>
<evidence type="ECO:0000256" key="4">
    <source>
        <dbReference type="SAM" id="SignalP"/>
    </source>
</evidence>
<feature type="compositionally biased region" description="Polar residues" evidence="2">
    <location>
        <begin position="438"/>
        <end position="448"/>
    </location>
</feature>
<keyword evidence="3" id="KW-0472">Membrane</keyword>
<sequence>MERATSTFSVLLVALCFAMVRSQTKQEEVTEFSPTVSANCDKGFMTISVLTEEPFNGIVHTRDTSDPRGIVKELRRSPCIAYGTGGRNTSLRISLFPAQDDPLYCGVRRKQGTEERSVAISIRVHKALELSDDKSYVITCGKNNFRNARNELYRVSLGFLEDQKKVHELVMGHHYTLRASAHGPGETGGIVVRSCFSFASNTSEEELIDANGCPKTTFLSAFKYNETSDTADATVSSTFRFPGSNKINIQCDIVLCQSSRCPVSSCGASPDGGGIKSLPQIKDSESAVQLMASTSVFVVEPGESSLSAPLRECTEWRFPWLIGLCICLAILLLVMLIVNIFLCSSLTCTCTKTEVEEKEPSEMEDYDPYKGSWVPSSQYGSRTSLNKPGYTSGGSTLNSARSVSNGSDHYTIVHSRPNSRYSHHSSKEPLHRNGPGSHLSNGHYNSRI</sequence>
<dbReference type="InterPro" id="IPR001507">
    <property type="entry name" value="ZP_dom"/>
</dbReference>
<keyword evidence="1" id="KW-1015">Disulfide bond</keyword>
<evidence type="ECO:0000256" key="1">
    <source>
        <dbReference type="ARBA" id="ARBA00023157"/>
    </source>
</evidence>
<feature type="domain" description="ZP" evidence="5">
    <location>
        <begin position="39"/>
        <end position="273"/>
    </location>
</feature>
<feature type="compositionally biased region" description="Polar residues" evidence="2">
    <location>
        <begin position="393"/>
        <end position="408"/>
    </location>
</feature>
<evidence type="ECO:0000313" key="6">
    <source>
        <dbReference type="EMBL" id="JAA58898.1"/>
    </source>
</evidence>
<organism evidence="6">
    <name type="scientific">Rhipicephalus pulchellus</name>
    <name type="common">Yellow backed tick</name>
    <name type="synonym">Dermacentor pulchellus</name>
    <dbReference type="NCBI Taxonomy" id="72859"/>
    <lineage>
        <taxon>Eukaryota</taxon>
        <taxon>Metazoa</taxon>
        <taxon>Ecdysozoa</taxon>
        <taxon>Arthropoda</taxon>
        <taxon>Chelicerata</taxon>
        <taxon>Arachnida</taxon>
        <taxon>Acari</taxon>
        <taxon>Parasitiformes</taxon>
        <taxon>Ixodida</taxon>
        <taxon>Ixodoidea</taxon>
        <taxon>Ixodidae</taxon>
        <taxon>Rhipicephalinae</taxon>
        <taxon>Rhipicephalus</taxon>
        <taxon>Rhipicephalus</taxon>
    </lineage>
</organism>
<evidence type="ECO:0000256" key="2">
    <source>
        <dbReference type="SAM" id="MobiDB-lite"/>
    </source>
</evidence>
<keyword evidence="3" id="KW-1133">Transmembrane helix</keyword>
<accession>L7M6W3</accession>
<feature type="region of interest" description="Disordered" evidence="2">
    <location>
        <begin position="414"/>
        <end position="448"/>
    </location>
</feature>
<dbReference type="PANTHER" id="PTHR46560">
    <property type="entry name" value="CYPHER, ISOFORM B"/>
    <property type="match status" value="1"/>
</dbReference>